<feature type="transmembrane region" description="Helical" evidence="17">
    <location>
        <begin position="30"/>
        <end position="48"/>
    </location>
</feature>
<dbReference type="GO" id="GO:0071555">
    <property type="term" value="P:cell wall organization"/>
    <property type="evidence" value="ECO:0007669"/>
    <property type="project" value="UniProtKB-KW"/>
</dbReference>
<evidence type="ECO:0000313" key="19">
    <source>
        <dbReference type="Proteomes" id="UP000502508"/>
    </source>
</evidence>
<keyword evidence="12" id="KW-0046">Antibiotic resistance</keyword>
<keyword evidence="19" id="KW-1185">Reference proteome</keyword>
<dbReference type="EC" id="3.6.1.27" evidence="3"/>
<keyword evidence="5" id="KW-1003">Cell membrane</keyword>
<evidence type="ECO:0000256" key="16">
    <source>
        <dbReference type="ARBA" id="ARBA00047594"/>
    </source>
</evidence>
<gene>
    <name evidence="18" type="ORF">Pflav_011980</name>
</gene>
<evidence type="ECO:0000256" key="9">
    <source>
        <dbReference type="ARBA" id="ARBA00022984"/>
    </source>
</evidence>
<keyword evidence="11 17" id="KW-0472">Membrane</keyword>
<dbReference type="EMBL" id="AP022870">
    <property type="protein sequence ID" value="BCB74788.1"/>
    <property type="molecule type" value="Genomic_DNA"/>
</dbReference>
<dbReference type="GO" id="GO:0046677">
    <property type="term" value="P:response to antibiotic"/>
    <property type="evidence" value="ECO:0007669"/>
    <property type="project" value="UniProtKB-KW"/>
</dbReference>
<keyword evidence="6 17" id="KW-0812">Transmembrane</keyword>
<evidence type="ECO:0000256" key="1">
    <source>
        <dbReference type="ARBA" id="ARBA00004651"/>
    </source>
</evidence>
<evidence type="ECO:0000256" key="12">
    <source>
        <dbReference type="ARBA" id="ARBA00023251"/>
    </source>
</evidence>
<comment type="subcellular location">
    <subcellularLocation>
        <location evidence="1">Cell membrane</location>
        <topology evidence="1">Multi-pass membrane protein</topology>
    </subcellularLocation>
</comment>
<dbReference type="GO" id="GO:0009252">
    <property type="term" value="P:peptidoglycan biosynthetic process"/>
    <property type="evidence" value="ECO:0007669"/>
    <property type="project" value="UniProtKB-KW"/>
</dbReference>
<evidence type="ECO:0000256" key="13">
    <source>
        <dbReference type="ARBA" id="ARBA00023316"/>
    </source>
</evidence>
<evidence type="ECO:0000256" key="14">
    <source>
        <dbReference type="ARBA" id="ARBA00032707"/>
    </source>
</evidence>
<dbReference type="Proteomes" id="UP000502508">
    <property type="component" value="Chromosome"/>
</dbReference>
<dbReference type="InterPro" id="IPR003824">
    <property type="entry name" value="UppP"/>
</dbReference>
<evidence type="ECO:0000256" key="3">
    <source>
        <dbReference type="ARBA" id="ARBA00012374"/>
    </source>
</evidence>
<keyword evidence="8" id="KW-0133">Cell shape</keyword>
<dbReference type="KEGG" id="pfla:Pflav_011980"/>
<evidence type="ECO:0000256" key="11">
    <source>
        <dbReference type="ARBA" id="ARBA00023136"/>
    </source>
</evidence>
<dbReference type="GO" id="GO:0008360">
    <property type="term" value="P:regulation of cell shape"/>
    <property type="evidence" value="ECO:0007669"/>
    <property type="project" value="UniProtKB-KW"/>
</dbReference>
<name>A0A6F8XLW5_9ACTN</name>
<dbReference type="AlphaFoldDB" id="A0A6F8XLW5"/>
<evidence type="ECO:0000256" key="4">
    <source>
        <dbReference type="ARBA" id="ARBA00021581"/>
    </source>
</evidence>
<evidence type="ECO:0000313" key="18">
    <source>
        <dbReference type="EMBL" id="BCB74788.1"/>
    </source>
</evidence>
<evidence type="ECO:0000256" key="10">
    <source>
        <dbReference type="ARBA" id="ARBA00022989"/>
    </source>
</evidence>
<proteinExistence type="inferred from homology"/>
<reference evidence="18 19" key="1">
    <citation type="submission" date="2020-03" db="EMBL/GenBank/DDBJ databases">
        <title>Whole genome shotgun sequence of Phytohabitans flavus NBRC 107702.</title>
        <authorList>
            <person name="Komaki H."/>
            <person name="Tamura T."/>
        </authorList>
    </citation>
    <scope>NUCLEOTIDE SEQUENCE [LARGE SCALE GENOMIC DNA]</scope>
    <source>
        <strain evidence="18 19">NBRC 107702</strain>
    </source>
</reference>
<evidence type="ECO:0000256" key="15">
    <source>
        <dbReference type="ARBA" id="ARBA00032932"/>
    </source>
</evidence>
<keyword evidence="10 17" id="KW-1133">Transmembrane helix</keyword>
<dbReference type="GO" id="GO:0005886">
    <property type="term" value="C:plasma membrane"/>
    <property type="evidence" value="ECO:0007669"/>
    <property type="project" value="UniProtKB-SubCell"/>
</dbReference>
<dbReference type="GO" id="GO:0050380">
    <property type="term" value="F:undecaprenyl-diphosphatase activity"/>
    <property type="evidence" value="ECO:0007669"/>
    <property type="project" value="UniProtKB-EC"/>
</dbReference>
<evidence type="ECO:0000256" key="2">
    <source>
        <dbReference type="ARBA" id="ARBA00010621"/>
    </source>
</evidence>
<keyword evidence="7" id="KW-0378">Hydrolase</keyword>
<keyword evidence="13" id="KW-0961">Cell wall biogenesis/degradation</keyword>
<comment type="catalytic activity">
    <reaction evidence="16">
        <text>di-trans,octa-cis-undecaprenyl diphosphate + H2O = di-trans,octa-cis-undecaprenyl phosphate + phosphate + H(+)</text>
        <dbReference type="Rhea" id="RHEA:28094"/>
        <dbReference type="ChEBI" id="CHEBI:15377"/>
        <dbReference type="ChEBI" id="CHEBI:15378"/>
        <dbReference type="ChEBI" id="CHEBI:43474"/>
        <dbReference type="ChEBI" id="CHEBI:58405"/>
        <dbReference type="ChEBI" id="CHEBI:60392"/>
        <dbReference type="EC" id="3.6.1.27"/>
    </reaction>
</comment>
<comment type="similarity">
    <text evidence="2">Belongs to the UppP family.</text>
</comment>
<keyword evidence="9" id="KW-0573">Peptidoglycan synthesis</keyword>
<sequence length="49" mass="5155">MVSFVVAYASIAWLLRYVSRHSIVVFAGYRVALGLLLAAGLVTGALSAT</sequence>
<protein>
    <recommendedName>
        <fullName evidence="4">Undecaprenyl-diphosphatase</fullName>
        <ecNumber evidence="3">3.6.1.27</ecNumber>
    </recommendedName>
    <alternativeName>
        <fullName evidence="15">Bacitracin resistance protein</fullName>
    </alternativeName>
    <alternativeName>
        <fullName evidence="14">Undecaprenyl pyrophosphate phosphatase</fullName>
    </alternativeName>
</protein>
<organism evidence="18 19">
    <name type="scientific">Phytohabitans flavus</name>
    <dbReference type="NCBI Taxonomy" id="1076124"/>
    <lineage>
        <taxon>Bacteria</taxon>
        <taxon>Bacillati</taxon>
        <taxon>Actinomycetota</taxon>
        <taxon>Actinomycetes</taxon>
        <taxon>Micromonosporales</taxon>
        <taxon>Micromonosporaceae</taxon>
    </lineage>
</organism>
<evidence type="ECO:0000256" key="7">
    <source>
        <dbReference type="ARBA" id="ARBA00022801"/>
    </source>
</evidence>
<evidence type="ECO:0000256" key="17">
    <source>
        <dbReference type="SAM" id="Phobius"/>
    </source>
</evidence>
<evidence type="ECO:0000256" key="8">
    <source>
        <dbReference type="ARBA" id="ARBA00022960"/>
    </source>
</evidence>
<accession>A0A6F8XLW5</accession>
<evidence type="ECO:0000256" key="5">
    <source>
        <dbReference type="ARBA" id="ARBA00022475"/>
    </source>
</evidence>
<dbReference type="Pfam" id="PF02673">
    <property type="entry name" value="BacA"/>
    <property type="match status" value="1"/>
</dbReference>
<reference evidence="18 19" key="2">
    <citation type="submission" date="2020-03" db="EMBL/GenBank/DDBJ databases">
        <authorList>
            <person name="Ichikawa N."/>
            <person name="Kimura A."/>
            <person name="Kitahashi Y."/>
            <person name="Uohara A."/>
        </authorList>
    </citation>
    <scope>NUCLEOTIDE SEQUENCE [LARGE SCALE GENOMIC DNA]</scope>
    <source>
        <strain evidence="18 19">NBRC 107702</strain>
    </source>
</reference>
<evidence type="ECO:0000256" key="6">
    <source>
        <dbReference type="ARBA" id="ARBA00022692"/>
    </source>
</evidence>